<dbReference type="AlphaFoldDB" id="A0A0F9CEH9"/>
<keyword evidence="1" id="KW-0472">Membrane</keyword>
<comment type="caution">
    <text evidence="2">The sequence shown here is derived from an EMBL/GenBank/DDBJ whole genome shotgun (WGS) entry which is preliminary data.</text>
</comment>
<reference evidence="2" key="1">
    <citation type="journal article" date="2015" name="Nature">
        <title>Complex archaea that bridge the gap between prokaryotes and eukaryotes.</title>
        <authorList>
            <person name="Spang A."/>
            <person name="Saw J.H."/>
            <person name="Jorgensen S.L."/>
            <person name="Zaremba-Niedzwiedzka K."/>
            <person name="Martijn J."/>
            <person name="Lind A.E."/>
            <person name="van Eijk R."/>
            <person name="Schleper C."/>
            <person name="Guy L."/>
            <person name="Ettema T.J."/>
        </authorList>
    </citation>
    <scope>NUCLEOTIDE SEQUENCE</scope>
</reference>
<organism evidence="2">
    <name type="scientific">marine sediment metagenome</name>
    <dbReference type="NCBI Taxonomy" id="412755"/>
    <lineage>
        <taxon>unclassified sequences</taxon>
        <taxon>metagenomes</taxon>
        <taxon>ecological metagenomes</taxon>
    </lineage>
</organism>
<gene>
    <name evidence="2" type="ORF">LCGC14_2676010</name>
</gene>
<protein>
    <submittedName>
        <fullName evidence="2">Uncharacterized protein</fullName>
    </submittedName>
</protein>
<name>A0A0F9CEH9_9ZZZZ</name>
<dbReference type="EMBL" id="LAZR01047053">
    <property type="protein sequence ID" value="KKK95116.1"/>
    <property type="molecule type" value="Genomic_DNA"/>
</dbReference>
<sequence length="111" mass="12247">MNYQLIAFVGWIVAALMGGLWWGERGRCRAAERWAITGTPDGKPKAVSMVPALEAEDRVHASNQEYSEETIERGVEEVMEAAKRQGMPMDEATARREVTALLVGEDVNVSP</sequence>
<accession>A0A0F9CEH9</accession>
<feature type="transmembrane region" description="Helical" evidence="1">
    <location>
        <begin position="6"/>
        <end position="23"/>
    </location>
</feature>
<evidence type="ECO:0000313" key="2">
    <source>
        <dbReference type="EMBL" id="KKK95116.1"/>
    </source>
</evidence>
<proteinExistence type="predicted"/>
<keyword evidence="1" id="KW-0812">Transmembrane</keyword>
<evidence type="ECO:0000256" key="1">
    <source>
        <dbReference type="SAM" id="Phobius"/>
    </source>
</evidence>
<keyword evidence="1" id="KW-1133">Transmembrane helix</keyword>